<organism evidence="2 3">
    <name type="scientific">Colocasia esculenta</name>
    <name type="common">Wild taro</name>
    <name type="synonym">Arum esculentum</name>
    <dbReference type="NCBI Taxonomy" id="4460"/>
    <lineage>
        <taxon>Eukaryota</taxon>
        <taxon>Viridiplantae</taxon>
        <taxon>Streptophyta</taxon>
        <taxon>Embryophyta</taxon>
        <taxon>Tracheophyta</taxon>
        <taxon>Spermatophyta</taxon>
        <taxon>Magnoliopsida</taxon>
        <taxon>Liliopsida</taxon>
        <taxon>Araceae</taxon>
        <taxon>Aroideae</taxon>
        <taxon>Colocasieae</taxon>
        <taxon>Colocasia</taxon>
    </lineage>
</organism>
<proteinExistence type="predicted"/>
<gene>
    <name evidence="2" type="ORF">Taro_043259</name>
</gene>
<evidence type="ECO:0000256" key="1">
    <source>
        <dbReference type="SAM" id="MobiDB-lite"/>
    </source>
</evidence>
<accession>A0A843WRM4</accession>
<feature type="region of interest" description="Disordered" evidence="1">
    <location>
        <begin position="385"/>
        <end position="413"/>
    </location>
</feature>
<dbReference type="EMBL" id="NMUH01004654">
    <property type="protein sequence ID" value="MQM10366.1"/>
    <property type="molecule type" value="Genomic_DNA"/>
</dbReference>
<keyword evidence="3" id="KW-1185">Reference proteome</keyword>
<protein>
    <submittedName>
        <fullName evidence="2">Uncharacterized protein</fullName>
    </submittedName>
</protein>
<dbReference type="Proteomes" id="UP000652761">
    <property type="component" value="Unassembled WGS sequence"/>
</dbReference>
<evidence type="ECO:0000313" key="2">
    <source>
        <dbReference type="EMBL" id="MQM10366.1"/>
    </source>
</evidence>
<comment type="caution">
    <text evidence="2">The sequence shown here is derived from an EMBL/GenBank/DDBJ whole genome shotgun (WGS) entry which is preliminary data.</text>
</comment>
<sequence>MSQAFELRIQRLENTVSTKFIEQKAASDYAAQRFNRLIGTMADASIQLKEHQEKLETVLQGILANSQVDVFNIKQTLHEITSTRLSFAHFVDDLESMRNLNAHIDNQITDLTKEFKIMQRPDTEIVRKVLRSLPPVWHTKATIIEDSKYLLTLIVEELIESLTTYEINLKREEAEQPLLIKQKDVALKARKSKANSSEKNSSSVDEEEVSKVVRSFRKFLRKERPQYAKLPIDSKGKSKLEDSRRKSDLIFHECQRIGHMRSECPVFLGKQNKEKVKKPKAMVATLSDSIQKSSETEERKKGECGLMDMEDESPKVWSRSALSWSRCALVLESSCSSACEFAEFTSGLHNFVIVVSTQSACVSTQSASGVDTVYLVENFPEEKKSEKKLLRPEGEQRSAAKGKKEKGRREGVLDSSFADQKEIHLSLYFV</sequence>
<dbReference type="AlphaFoldDB" id="A0A843WRM4"/>
<evidence type="ECO:0000313" key="3">
    <source>
        <dbReference type="Proteomes" id="UP000652761"/>
    </source>
</evidence>
<name>A0A843WRM4_COLES</name>
<reference evidence="2" key="1">
    <citation type="submission" date="2017-07" db="EMBL/GenBank/DDBJ databases">
        <title>Taro Niue Genome Assembly and Annotation.</title>
        <authorList>
            <person name="Atibalentja N."/>
            <person name="Keating K."/>
            <person name="Fields C.J."/>
        </authorList>
    </citation>
    <scope>NUCLEOTIDE SEQUENCE</scope>
    <source>
        <strain evidence="2">Niue_2</strain>
        <tissue evidence="2">Leaf</tissue>
    </source>
</reference>
<feature type="compositionally biased region" description="Basic and acidic residues" evidence="1">
    <location>
        <begin position="385"/>
        <end position="398"/>
    </location>
</feature>